<dbReference type="Proteomes" id="UP000419138">
    <property type="component" value="Unassembled WGS sequence"/>
</dbReference>
<dbReference type="AlphaFoldDB" id="A0A646KNU5"/>
<feature type="transmembrane region" description="Helical" evidence="1">
    <location>
        <begin position="112"/>
        <end position="132"/>
    </location>
</feature>
<keyword evidence="1" id="KW-0812">Transmembrane</keyword>
<gene>
    <name evidence="2" type="ORF">FF041_21320</name>
</gene>
<dbReference type="EMBL" id="VCLA01000156">
    <property type="protein sequence ID" value="MQT02646.1"/>
    <property type="molecule type" value="Genomic_DNA"/>
</dbReference>
<keyword evidence="3" id="KW-1185">Reference proteome</keyword>
<feature type="transmembrane region" description="Helical" evidence="1">
    <location>
        <begin position="6"/>
        <end position="24"/>
    </location>
</feature>
<keyword evidence="1" id="KW-0472">Membrane</keyword>
<reference evidence="2 3" key="1">
    <citation type="submission" date="2019-05" db="EMBL/GenBank/DDBJ databases">
        <title>Comparative genomics and metabolomics analyses of clavulanic acid producing Streptomyces species provides insight into specialized metabolism and evolution of beta-lactam biosynthetic gene clusters.</title>
        <authorList>
            <person name="Moore M.A."/>
            <person name="Cruz-Morales P."/>
            <person name="Barona Gomez F."/>
            <person name="Kapil T."/>
        </authorList>
    </citation>
    <scope>NUCLEOTIDE SEQUENCE [LARGE SCALE GENOMIC DNA]</scope>
    <source>
        <strain evidence="2 3">NRRL 5741</strain>
    </source>
</reference>
<evidence type="ECO:0000313" key="3">
    <source>
        <dbReference type="Proteomes" id="UP000419138"/>
    </source>
</evidence>
<name>A0A646KNU5_STRJU</name>
<dbReference type="OrthoDB" id="3385752at2"/>
<sequence>MFFAVLFLLTVWFAWNLWNVVQLFKGLCERFWTRPMWWLRLLSVTLFTGAAAWVFGVSAGGLDTREACELTHYQPYDSDYRAAHTDEPRRMFPLHNKCNASYDLVPSWVNPTVVACFVIAVLCIVVLGWLGVSRALAVKRKELRS</sequence>
<accession>A0A646KNU5</accession>
<evidence type="ECO:0000256" key="1">
    <source>
        <dbReference type="SAM" id="Phobius"/>
    </source>
</evidence>
<proteinExistence type="predicted"/>
<keyword evidence="1" id="KW-1133">Transmembrane helix</keyword>
<comment type="caution">
    <text evidence="2">The sequence shown here is derived from an EMBL/GenBank/DDBJ whole genome shotgun (WGS) entry which is preliminary data.</text>
</comment>
<protein>
    <submittedName>
        <fullName evidence="2">Uncharacterized protein</fullName>
    </submittedName>
</protein>
<evidence type="ECO:0000313" key="2">
    <source>
        <dbReference type="EMBL" id="MQT02646.1"/>
    </source>
</evidence>
<feature type="transmembrane region" description="Helical" evidence="1">
    <location>
        <begin position="36"/>
        <end position="55"/>
    </location>
</feature>
<organism evidence="2 3">
    <name type="scientific">Streptomyces jumonjinensis</name>
    <dbReference type="NCBI Taxonomy" id="1945"/>
    <lineage>
        <taxon>Bacteria</taxon>
        <taxon>Bacillati</taxon>
        <taxon>Actinomycetota</taxon>
        <taxon>Actinomycetes</taxon>
        <taxon>Kitasatosporales</taxon>
        <taxon>Streptomycetaceae</taxon>
        <taxon>Streptomyces</taxon>
    </lineage>
</organism>